<sequence length="44" mass="5528">MRELKWESRYVNLVARGVWGGEHRMQAWADKAWYIQWIKLWYES</sequence>
<dbReference type="AlphaFoldDB" id="A0A1M5G7U6"/>
<evidence type="ECO:0000313" key="1">
    <source>
        <dbReference type="EMBL" id="SHF99837.1"/>
    </source>
</evidence>
<dbReference type="Proteomes" id="UP000184076">
    <property type="component" value="Unassembled WGS sequence"/>
</dbReference>
<name>A0A1M5G7U6_9BACT</name>
<evidence type="ECO:0000313" key="2">
    <source>
        <dbReference type="Proteomes" id="UP000184076"/>
    </source>
</evidence>
<organism evidence="1 2">
    <name type="scientific">Desulfacinum infernum DSM 9756</name>
    <dbReference type="NCBI Taxonomy" id="1121391"/>
    <lineage>
        <taxon>Bacteria</taxon>
        <taxon>Pseudomonadati</taxon>
        <taxon>Thermodesulfobacteriota</taxon>
        <taxon>Syntrophobacteria</taxon>
        <taxon>Syntrophobacterales</taxon>
        <taxon>Syntrophobacteraceae</taxon>
        <taxon>Desulfacinum</taxon>
    </lineage>
</organism>
<accession>A0A1M5G7U6</accession>
<keyword evidence="2" id="KW-1185">Reference proteome</keyword>
<gene>
    <name evidence="1" type="ORF">SAMN02745206_03077</name>
</gene>
<reference evidence="2" key="1">
    <citation type="submission" date="2016-11" db="EMBL/GenBank/DDBJ databases">
        <authorList>
            <person name="Varghese N."/>
            <person name="Submissions S."/>
        </authorList>
    </citation>
    <scope>NUCLEOTIDE SEQUENCE [LARGE SCALE GENOMIC DNA]</scope>
    <source>
        <strain evidence="2">DSM 9756</strain>
    </source>
</reference>
<proteinExistence type="predicted"/>
<dbReference type="EMBL" id="FQVB01000035">
    <property type="protein sequence ID" value="SHF99837.1"/>
    <property type="molecule type" value="Genomic_DNA"/>
</dbReference>
<protein>
    <submittedName>
        <fullName evidence="1">Uncharacterized protein</fullName>
    </submittedName>
</protein>
<dbReference type="STRING" id="1121391.SAMN02745206_03077"/>